<dbReference type="PANTHER" id="PTHR35174">
    <property type="entry name" value="BLL7171 PROTEIN-RELATED"/>
    <property type="match status" value="1"/>
</dbReference>
<dbReference type="Proteomes" id="UP000181956">
    <property type="component" value="Chromosome I"/>
</dbReference>
<evidence type="ECO:0000313" key="4">
    <source>
        <dbReference type="Proteomes" id="UP000181956"/>
    </source>
</evidence>
<gene>
    <name evidence="3" type="ORF">SAMN04489834_2817</name>
</gene>
<protein>
    <submittedName>
        <fullName evidence="3">Uncharacterized conserved protein</fullName>
    </submittedName>
</protein>
<organism evidence="3 4">
    <name type="scientific">Microterricola viridarii</name>
    <dbReference type="NCBI Taxonomy" id="412690"/>
    <lineage>
        <taxon>Bacteria</taxon>
        <taxon>Bacillati</taxon>
        <taxon>Actinomycetota</taxon>
        <taxon>Actinomycetes</taxon>
        <taxon>Micrococcales</taxon>
        <taxon>Microbacteriaceae</taxon>
        <taxon>Microterricola</taxon>
    </lineage>
</organism>
<dbReference type="SUPFAM" id="SSF54909">
    <property type="entry name" value="Dimeric alpha+beta barrel"/>
    <property type="match status" value="1"/>
</dbReference>
<dbReference type="AlphaFoldDB" id="A0A1H1XKV8"/>
<sequence>MRFTLLMYYAEQGDTGMTEEEMAPWRDAFNRYARELDDAGVMVAAEVLQPSTESATLSLQGGNRVNLVGPFQDTPEKLGGFFVIEAHDPAAALEWAEKCPAAQWGTLEIRPTSVSWSHDDGWRTPN</sequence>
<comment type="similarity">
    <text evidence="1">Belongs to the YciI family.</text>
</comment>
<dbReference type="OrthoDB" id="3212458at2"/>
<dbReference type="InterPro" id="IPR005545">
    <property type="entry name" value="YCII"/>
</dbReference>
<evidence type="ECO:0000259" key="2">
    <source>
        <dbReference type="Pfam" id="PF03795"/>
    </source>
</evidence>
<dbReference type="Gene3D" id="3.30.70.1060">
    <property type="entry name" value="Dimeric alpha+beta barrel"/>
    <property type="match status" value="1"/>
</dbReference>
<dbReference type="EMBL" id="LT629742">
    <property type="protein sequence ID" value="SDT09711.1"/>
    <property type="molecule type" value="Genomic_DNA"/>
</dbReference>
<keyword evidence="4" id="KW-1185">Reference proteome</keyword>
<accession>A0A1H1XKV8</accession>
<feature type="domain" description="YCII-related" evidence="2">
    <location>
        <begin position="1"/>
        <end position="111"/>
    </location>
</feature>
<evidence type="ECO:0000313" key="3">
    <source>
        <dbReference type="EMBL" id="SDT09711.1"/>
    </source>
</evidence>
<dbReference type="RefSeq" id="WP_083364603.1">
    <property type="nucleotide sequence ID" value="NZ_LT629742.1"/>
</dbReference>
<dbReference type="STRING" id="412690.SAMN04489834_2817"/>
<evidence type="ECO:0000256" key="1">
    <source>
        <dbReference type="ARBA" id="ARBA00007689"/>
    </source>
</evidence>
<proteinExistence type="inferred from homology"/>
<dbReference type="InterPro" id="IPR011008">
    <property type="entry name" value="Dimeric_a/b-barrel"/>
</dbReference>
<reference evidence="4" key="1">
    <citation type="submission" date="2016-10" db="EMBL/GenBank/DDBJ databases">
        <authorList>
            <person name="Varghese N."/>
            <person name="Submissions S."/>
        </authorList>
    </citation>
    <scope>NUCLEOTIDE SEQUENCE [LARGE SCALE GENOMIC DNA]</scope>
    <source>
        <strain evidence="4">DSM 21772</strain>
    </source>
</reference>
<dbReference type="Pfam" id="PF03795">
    <property type="entry name" value="YCII"/>
    <property type="match status" value="1"/>
</dbReference>
<name>A0A1H1XKV8_9MICO</name>
<dbReference type="PANTHER" id="PTHR35174:SF3">
    <property type="entry name" value="BLL7171 PROTEIN"/>
    <property type="match status" value="1"/>
</dbReference>